<protein>
    <recommendedName>
        <fullName evidence="3">CCHC-type domain-containing protein</fullName>
    </recommendedName>
</protein>
<feature type="domain" description="CCHC-type" evidence="3">
    <location>
        <begin position="234"/>
        <end position="251"/>
    </location>
</feature>
<evidence type="ECO:0000259" key="3">
    <source>
        <dbReference type="PROSITE" id="PS50158"/>
    </source>
</evidence>
<keyword evidence="1" id="KW-0863">Zinc-finger</keyword>
<dbReference type="AlphaFoldDB" id="A0A444ZZ14"/>
<keyword evidence="1" id="KW-0862">Zinc</keyword>
<accession>A0A444ZZ14</accession>
<dbReference type="InterPro" id="IPR036875">
    <property type="entry name" value="Znf_CCHC_sf"/>
</dbReference>
<dbReference type="Proteomes" id="UP000289738">
    <property type="component" value="Chromosome B03"/>
</dbReference>
<evidence type="ECO:0000256" key="2">
    <source>
        <dbReference type="SAM" id="MobiDB-lite"/>
    </source>
</evidence>
<gene>
    <name evidence="4" type="ORF">Ahy_B03g064240</name>
</gene>
<dbReference type="GO" id="GO:0008270">
    <property type="term" value="F:zinc ion binding"/>
    <property type="evidence" value="ECO:0007669"/>
    <property type="project" value="UniProtKB-KW"/>
</dbReference>
<organism evidence="4 5">
    <name type="scientific">Arachis hypogaea</name>
    <name type="common">Peanut</name>
    <dbReference type="NCBI Taxonomy" id="3818"/>
    <lineage>
        <taxon>Eukaryota</taxon>
        <taxon>Viridiplantae</taxon>
        <taxon>Streptophyta</taxon>
        <taxon>Embryophyta</taxon>
        <taxon>Tracheophyta</taxon>
        <taxon>Spermatophyta</taxon>
        <taxon>Magnoliopsida</taxon>
        <taxon>eudicotyledons</taxon>
        <taxon>Gunneridae</taxon>
        <taxon>Pentapetalae</taxon>
        <taxon>rosids</taxon>
        <taxon>fabids</taxon>
        <taxon>Fabales</taxon>
        <taxon>Fabaceae</taxon>
        <taxon>Papilionoideae</taxon>
        <taxon>50 kb inversion clade</taxon>
        <taxon>dalbergioids sensu lato</taxon>
        <taxon>Dalbergieae</taxon>
        <taxon>Pterocarpus clade</taxon>
        <taxon>Arachis</taxon>
    </lineage>
</organism>
<keyword evidence="1" id="KW-0479">Metal-binding</keyword>
<dbReference type="EMBL" id="SDMP01000013">
    <property type="protein sequence ID" value="RYR19465.1"/>
    <property type="molecule type" value="Genomic_DNA"/>
</dbReference>
<evidence type="ECO:0000256" key="1">
    <source>
        <dbReference type="PROSITE-ProRule" id="PRU00047"/>
    </source>
</evidence>
<dbReference type="PROSITE" id="PS50158">
    <property type="entry name" value="ZF_CCHC"/>
    <property type="match status" value="1"/>
</dbReference>
<name>A0A444ZZ14_ARAHY</name>
<dbReference type="GO" id="GO:0003676">
    <property type="term" value="F:nucleic acid binding"/>
    <property type="evidence" value="ECO:0007669"/>
    <property type="project" value="InterPro"/>
</dbReference>
<dbReference type="SUPFAM" id="SSF57756">
    <property type="entry name" value="Retrovirus zinc finger-like domains"/>
    <property type="match status" value="1"/>
</dbReference>
<comment type="caution">
    <text evidence="4">The sequence shown here is derived from an EMBL/GenBank/DDBJ whole genome shotgun (WGS) entry which is preliminary data.</text>
</comment>
<evidence type="ECO:0000313" key="5">
    <source>
        <dbReference type="Proteomes" id="UP000289738"/>
    </source>
</evidence>
<evidence type="ECO:0000313" key="4">
    <source>
        <dbReference type="EMBL" id="RYR19465.1"/>
    </source>
</evidence>
<keyword evidence="5" id="KW-1185">Reference proteome</keyword>
<dbReference type="InterPro" id="IPR001878">
    <property type="entry name" value="Znf_CCHC"/>
</dbReference>
<reference evidence="4 5" key="1">
    <citation type="submission" date="2019-01" db="EMBL/GenBank/DDBJ databases">
        <title>Sequencing of cultivated peanut Arachis hypogaea provides insights into genome evolution and oil improvement.</title>
        <authorList>
            <person name="Chen X."/>
        </authorList>
    </citation>
    <scope>NUCLEOTIDE SEQUENCE [LARGE SCALE GENOMIC DNA]</scope>
    <source>
        <strain evidence="5">cv. Fuhuasheng</strain>
        <tissue evidence="4">Leaves</tissue>
    </source>
</reference>
<proteinExistence type="predicted"/>
<sequence>MSITDDASLQQTFCIYQQTRFHVPMIELYVEFEQHSGLDAVGEEVNVDKLGDIDWEEDNNDIEEEFEANYEVDDENDDRDLVGNLAVQNEADAIVSQHPFGVLSFMRILDLEAMHALEFSEYANMGEGNVAVEDGTISQDYAKLDSDTIADGIRLLVEVNPSIKVKSVIVEVQSKFNYTVYRGDFVPMGDPSTWAPYEGAKVIANCMLRRTTKGRPKSTHYLNEMDSRDMRGPRRCTICGREGHSRNRCPQHAGPSSVGGQS</sequence>
<feature type="region of interest" description="Disordered" evidence="2">
    <location>
        <begin position="240"/>
        <end position="262"/>
    </location>
</feature>